<evidence type="ECO:0000313" key="2">
    <source>
        <dbReference type="EMBL" id="AWN82277.1"/>
    </source>
</evidence>
<keyword evidence="3" id="KW-1185">Reference proteome</keyword>
<reference evidence="2 3" key="1">
    <citation type="submission" date="2018-05" db="EMBL/GenBank/DDBJ databases">
        <title>Candidatus Cardinium hertigii Genome Assembly.</title>
        <authorList>
            <person name="Showmaker K.C."/>
            <person name="Walden K.O."/>
            <person name="Fields C.J."/>
            <person name="Lambert K.N."/>
            <person name="Hudson M.E."/>
        </authorList>
    </citation>
    <scope>NUCLEOTIDE SEQUENCE [LARGE SCALE GENOMIC DNA]</scope>
    <source>
        <strain evidence="3">cHgTN10</strain>
    </source>
</reference>
<protein>
    <submittedName>
        <fullName evidence="2">Uncharacterized protein</fullName>
    </submittedName>
</protein>
<dbReference type="Proteomes" id="UP000245872">
    <property type="component" value="Chromosome"/>
</dbReference>
<dbReference type="AlphaFoldDB" id="A0A2Z3LAD9"/>
<name>A0A2Z3LAD9_9BACT</name>
<proteinExistence type="predicted"/>
<dbReference type="RefSeq" id="WP_162534234.1">
    <property type="nucleotide sequence ID" value="NZ_CP029619.1"/>
</dbReference>
<feature type="compositionally biased region" description="Basic and acidic residues" evidence="1">
    <location>
        <begin position="32"/>
        <end position="48"/>
    </location>
</feature>
<sequence length="48" mass="5419">MYTISYPTALCLGNKVYNDSSRQLHRLQGGGDMREGRREKGEEKSKAS</sequence>
<evidence type="ECO:0000256" key="1">
    <source>
        <dbReference type="SAM" id="MobiDB-lite"/>
    </source>
</evidence>
<dbReference type="EMBL" id="CP029619">
    <property type="protein sequence ID" value="AWN82277.1"/>
    <property type="molecule type" value="Genomic_DNA"/>
</dbReference>
<gene>
    <name evidence="2" type="ORF">DK880_00980</name>
</gene>
<evidence type="ECO:0000313" key="3">
    <source>
        <dbReference type="Proteomes" id="UP000245872"/>
    </source>
</evidence>
<feature type="region of interest" description="Disordered" evidence="1">
    <location>
        <begin position="21"/>
        <end position="48"/>
    </location>
</feature>
<accession>A0A2Z3LAD9</accession>
<organism evidence="2 3">
    <name type="scientific">Candidatus Cardinium hertigii</name>
    <dbReference type="NCBI Taxonomy" id="247481"/>
    <lineage>
        <taxon>Bacteria</taxon>
        <taxon>Pseudomonadati</taxon>
        <taxon>Bacteroidota</taxon>
        <taxon>Cytophagia</taxon>
        <taxon>Cytophagales</taxon>
        <taxon>Amoebophilaceae</taxon>
        <taxon>Candidatus Cardinium</taxon>
    </lineage>
</organism>
<dbReference type="KEGG" id="cher:DK880_00980"/>